<feature type="compositionally biased region" description="Acidic residues" evidence="1">
    <location>
        <begin position="1"/>
        <end position="18"/>
    </location>
</feature>
<proteinExistence type="predicted"/>
<dbReference type="EMBL" id="CM029045">
    <property type="protein sequence ID" value="KAG2600215.1"/>
    <property type="molecule type" value="Genomic_DNA"/>
</dbReference>
<keyword evidence="2" id="KW-0472">Membrane</keyword>
<dbReference type="PANTHER" id="PTHR33994">
    <property type="entry name" value="OS04G0515000 PROTEIN"/>
    <property type="match status" value="1"/>
</dbReference>
<accession>A0A8T0ST09</accession>
<evidence type="ECO:0000313" key="4">
    <source>
        <dbReference type="Proteomes" id="UP000823388"/>
    </source>
</evidence>
<feature type="transmembrane region" description="Helical" evidence="2">
    <location>
        <begin position="39"/>
        <end position="64"/>
    </location>
</feature>
<comment type="caution">
    <text evidence="3">The sequence shown here is derived from an EMBL/GenBank/DDBJ whole genome shotgun (WGS) entry which is preliminary data.</text>
</comment>
<evidence type="ECO:0008006" key="5">
    <source>
        <dbReference type="Google" id="ProtNLM"/>
    </source>
</evidence>
<reference evidence="3" key="1">
    <citation type="submission" date="2020-05" db="EMBL/GenBank/DDBJ databases">
        <title>WGS assembly of Panicum virgatum.</title>
        <authorList>
            <person name="Lovell J.T."/>
            <person name="Jenkins J."/>
            <person name="Shu S."/>
            <person name="Juenger T.E."/>
            <person name="Schmutz J."/>
        </authorList>
    </citation>
    <scope>NUCLEOTIDE SEQUENCE</scope>
    <source>
        <strain evidence="3">AP13</strain>
    </source>
</reference>
<keyword evidence="2" id="KW-1133">Transmembrane helix</keyword>
<feature type="region of interest" description="Disordered" evidence="1">
    <location>
        <begin position="1"/>
        <end position="29"/>
    </location>
</feature>
<keyword evidence="4" id="KW-1185">Reference proteome</keyword>
<evidence type="ECO:0000256" key="2">
    <source>
        <dbReference type="SAM" id="Phobius"/>
    </source>
</evidence>
<dbReference type="PANTHER" id="PTHR33994:SF34">
    <property type="entry name" value="LATE EMBRYOGENESIS ABUNDANT PROTEIN LEA-2 SUBGROUP DOMAIN-CONTAINING PROTEIN"/>
    <property type="match status" value="1"/>
</dbReference>
<protein>
    <recommendedName>
        <fullName evidence="5">Late embryogenesis abundant protein LEA-2 subgroup domain-containing protein</fullName>
    </recommendedName>
</protein>
<evidence type="ECO:0000256" key="1">
    <source>
        <dbReference type="SAM" id="MobiDB-lite"/>
    </source>
</evidence>
<evidence type="ECO:0000313" key="3">
    <source>
        <dbReference type="EMBL" id="KAG2600215.1"/>
    </source>
</evidence>
<gene>
    <name evidence="3" type="ORF">PVAP13_5KG477800</name>
</gene>
<dbReference type="AlphaFoldDB" id="A0A8T0ST09"/>
<name>A0A8T0ST09_PANVG</name>
<keyword evidence="2" id="KW-0812">Transmembrane</keyword>
<organism evidence="3 4">
    <name type="scientific">Panicum virgatum</name>
    <name type="common">Blackwell switchgrass</name>
    <dbReference type="NCBI Taxonomy" id="38727"/>
    <lineage>
        <taxon>Eukaryota</taxon>
        <taxon>Viridiplantae</taxon>
        <taxon>Streptophyta</taxon>
        <taxon>Embryophyta</taxon>
        <taxon>Tracheophyta</taxon>
        <taxon>Spermatophyta</taxon>
        <taxon>Magnoliopsida</taxon>
        <taxon>Liliopsida</taxon>
        <taxon>Poales</taxon>
        <taxon>Poaceae</taxon>
        <taxon>PACMAD clade</taxon>
        <taxon>Panicoideae</taxon>
        <taxon>Panicodae</taxon>
        <taxon>Paniceae</taxon>
        <taxon>Panicinae</taxon>
        <taxon>Panicum</taxon>
        <taxon>Panicum sect. Hiantes</taxon>
    </lineage>
</organism>
<dbReference type="Proteomes" id="UP000823388">
    <property type="component" value="Chromosome 5K"/>
</dbReference>
<sequence>MADIDEDDFFREEAEAVDDGGAPRPRPSKWRVTKDKRKLLVQMVLGMAFLLSLIAVTIVPAHFYEARYASEFSMELTGIGGLDAAAIDDDGAAVSPVFGLRVHIDNPRVVLPWCYNGGEVAVSYSGVAIAWGRVPRFCIRKGVPTEFTVLPWGREVGFSEDLRRRLASDRRMGTGQVLVEMRLFCDDNNKGLPSKRFIGPSLHKFQVMLN</sequence>